<evidence type="ECO:0000313" key="2">
    <source>
        <dbReference type="Proteomes" id="UP000058857"/>
    </source>
</evidence>
<reference evidence="1 2" key="1">
    <citation type="journal article" date="2015" name="PLoS Negl. Trop. Dis.">
        <title>Distribution of Plasmids in Distinct Leptospira Pathogenic Species.</title>
        <authorList>
            <person name="Wang Y."/>
            <person name="Zhuang X."/>
            <person name="Zhong Y."/>
            <person name="Zhang C."/>
            <person name="Zhang Y."/>
            <person name="Zeng L."/>
            <person name="Zhu Y."/>
            <person name="He P."/>
            <person name="Dong K."/>
            <person name="Pal U."/>
            <person name="Guo X."/>
            <person name="Qin J."/>
        </authorList>
    </citation>
    <scope>NUCLEOTIDE SEQUENCE [LARGE SCALE GENOMIC DNA]</scope>
    <source>
        <strain evidence="1 2">56604</strain>
    </source>
</reference>
<dbReference type="RefSeq" id="WP_002727969.1">
    <property type="nucleotide sequence ID" value="NZ_CP012029.1"/>
</dbReference>
<dbReference type="Proteomes" id="UP000058857">
    <property type="component" value="Chromosome 1"/>
</dbReference>
<accession>A0A0E3BC64</accession>
<evidence type="ECO:0000313" key="1">
    <source>
        <dbReference type="EMBL" id="ALO24395.1"/>
    </source>
</evidence>
<dbReference type="AlphaFoldDB" id="A0A0E3BC64"/>
<organism evidence="1">
    <name type="scientific">Leptospira borgpetersenii serovar Ballum</name>
    <dbReference type="NCBI Taxonomy" id="280505"/>
    <lineage>
        <taxon>Bacteria</taxon>
        <taxon>Pseudomonadati</taxon>
        <taxon>Spirochaetota</taxon>
        <taxon>Spirochaetia</taxon>
        <taxon>Leptospirales</taxon>
        <taxon>Leptospiraceae</taxon>
        <taxon>Leptospira</taxon>
    </lineage>
</organism>
<name>A0A0E3BC64_LEPBO</name>
<gene>
    <name evidence="1" type="ORF">LBBP_00017</name>
</gene>
<dbReference type="EMBL" id="CP012029">
    <property type="protein sequence ID" value="ALO24395.1"/>
    <property type="molecule type" value="Genomic_DNA"/>
</dbReference>
<proteinExistence type="predicted"/>
<dbReference type="PATRIC" id="fig|280505.15.peg.16"/>
<protein>
    <submittedName>
        <fullName evidence="1">Uncharacterized protein</fullName>
    </submittedName>
</protein>
<sequence>MKENQQRTPSNKVGSAICVLFLVCNVSTFSQTVPGEPKDSKEKFPSDRELIETGKLESIRKKTYLGLKGIRVSLLNFGKKQDLDKLAADYGQAETFYIKAEYGKAVTAFEDIFKTIVSLEDTIRKDYESKTIQLGQELIPIIVSIRLDEKSKNRSILPVLEKYYTRFGETSRTSSKELEKGERTSALYYQKQSLLSLYQAKILLGRTGDSGLSFSDKISKNKILDSDYLKPEEVIYWDDAQGHLNTEAEEERKKDRAKTLRWYELKTGIFSEKSQKRNEAKN</sequence>